<sequence>MRKIYDEFYENDVEVVVGKYELDKYLDAPPEKMNNETFEILKWWSDKCTTYKVLASMAKDILTIMVSTVTSKSTFSTSGRVVDDFCSNLLPKTVEALIWTQDWLIVSSVVLTLNSYWKM</sequence>
<feature type="domain" description="HAT C-terminal dimerisation" evidence="1">
    <location>
        <begin position="21"/>
        <end position="104"/>
    </location>
</feature>
<organism evidence="2 3">
    <name type="scientific">Lactuca sativa</name>
    <name type="common">Garden lettuce</name>
    <dbReference type="NCBI Taxonomy" id="4236"/>
    <lineage>
        <taxon>Eukaryota</taxon>
        <taxon>Viridiplantae</taxon>
        <taxon>Streptophyta</taxon>
        <taxon>Embryophyta</taxon>
        <taxon>Tracheophyta</taxon>
        <taxon>Spermatophyta</taxon>
        <taxon>Magnoliopsida</taxon>
        <taxon>eudicotyledons</taxon>
        <taxon>Gunneridae</taxon>
        <taxon>Pentapetalae</taxon>
        <taxon>asterids</taxon>
        <taxon>campanulids</taxon>
        <taxon>Asterales</taxon>
        <taxon>Asteraceae</taxon>
        <taxon>Cichorioideae</taxon>
        <taxon>Cichorieae</taxon>
        <taxon>Lactucinae</taxon>
        <taxon>Lactuca</taxon>
    </lineage>
</organism>
<name>A0A9R1V987_LACSA</name>
<proteinExistence type="predicted"/>
<evidence type="ECO:0000313" key="3">
    <source>
        <dbReference type="Proteomes" id="UP000235145"/>
    </source>
</evidence>
<evidence type="ECO:0000259" key="1">
    <source>
        <dbReference type="Pfam" id="PF05699"/>
    </source>
</evidence>
<comment type="caution">
    <text evidence="2">The sequence shown here is derived from an EMBL/GenBank/DDBJ whole genome shotgun (WGS) entry which is preliminary data.</text>
</comment>
<dbReference type="Proteomes" id="UP000235145">
    <property type="component" value="Unassembled WGS sequence"/>
</dbReference>
<protein>
    <recommendedName>
        <fullName evidence="1">HAT C-terminal dimerisation domain-containing protein</fullName>
    </recommendedName>
</protein>
<dbReference type="SUPFAM" id="SSF53098">
    <property type="entry name" value="Ribonuclease H-like"/>
    <property type="match status" value="1"/>
</dbReference>
<gene>
    <name evidence="2" type="ORF">LSAT_V11C600301170</name>
</gene>
<dbReference type="Pfam" id="PF05699">
    <property type="entry name" value="Dimer_Tnp_hAT"/>
    <property type="match status" value="1"/>
</dbReference>
<dbReference type="InterPro" id="IPR008906">
    <property type="entry name" value="HATC_C_dom"/>
</dbReference>
<dbReference type="AlphaFoldDB" id="A0A9R1V987"/>
<keyword evidence="3" id="KW-1185">Reference proteome</keyword>
<dbReference type="InterPro" id="IPR012337">
    <property type="entry name" value="RNaseH-like_sf"/>
</dbReference>
<accession>A0A9R1V987</accession>
<dbReference type="EMBL" id="NBSK02000006">
    <property type="protein sequence ID" value="KAJ0200757.1"/>
    <property type="molecule type" value="Genomic_DNA"/>
</dbReference>
<reference evidence="2 3" key="1">
    <citation type="journal article" date="2017" name="Nat. Commun.">
        <title>Genome assembly with in vitro proximity ligation data and whole-genome triplication in lettuce.</title>
        <authorList>
            <person name="Reyes-Chin-Wo S."/>
            <person name="Wang Z."/>
            <person name="Yang X."/>
            <person name="Kozik A."/>
            <person name="Arikit S."/>
            <person name="Song C."/>
            <person name="Xia L."/>
            <person name="Froenicke L."/>
            <person name="Lavelle D.O."/>
            <person name="Truco M.J."/>
            <person name="Xia R."/>
            <person name="Zhu S."/>
            <person name="Xu C."/>
            <person name="Xu H."/>
            <person name="Xu X."/>
            <person name="Cox K."/>
            <person name="Korf I."/>
            <person name="Meyers B.C."/>
            <person name="Michelmore R.W."/>
        </authorList>
    </citation>
    <scope>NUCLEOTIDE SEQUENCE [LARGE SCALE GENOMIC DNA]</scope>
    <source>
        <strain evidence="3">cv. Salinas</strain>
        <tissue evidence="2">Seedlings</tissue>
    </source>
</reference>
<evidence type="ECO:0000313" key="2">
    <source>
        <dbReference type="EMBL" id="KAJ0200757.1"/>
    </source>
</evidence>
<dbReference type="PANTHER" id="PTHR23272">
    <property type="entry name" value="BED FINGER-RELATED"/>
    <property type="match status" value="1"/>
</dbReference>
<dbReference type="PANTHER" id="PTHR23272:SF187">
    <property type="entry name" value="AC9 TRANSPOSASE-RELATED"/>
    <property type="match status" value="1"/>
</dbReference>
<dbReference type="GO" id="GO:0046983">
    <property type="term" value="F:protein dimerization activity"/>
    <property type="evidence" value="ECO:0007669"/>
    <property type="project" value="InterPro"/>
</dbReference>